<reference evidence="7 9" key="2">
    <citation type="submission" date="2019-07" db="EMBL/GenBank/DDBJ databases">
        <title>Whole genome shotgun sequence of Acetobacter cibinongensis NBRC 16605.</title>
        <authorList>
            <person name="Hosoyama A."/>
            <person name="Uohara A."/>
            <person name="Ohji S."/>
            <person name="Ichikawa N."/>
        </authorList>
    </citation>
    <scope>NUCLEOTIDE SEQUENCE [LARGE SCALE GENOMIC DNA]</scope>
    <source>
        <strain evidence="7 9">NBRC 16605</strain>
    </source>
</reference>
<dbReference type="SUPFAM" id="SSF53850">
    <property type="entry name" value="Periplasmic binding protein-like II"/>
    <property type="match status" value="1"/>
</dbReference>
<dbReference type="AlphaFoldDB" id="A0A0D6N713"/>
<dbReference type="PANTHER" id="PTHR30537:SF5">
    <property type="entry name" value="HTH-TYPE TRANSCRIPTIONAL ACTIVATOR TTDR-RELATED"/>
    <property type="match status" value="1"/>
</dbReference>
<reference evidence="6 8" key="1">
    <citation type="submission" date="2012-11" db="EMBL/GenBank/DDBJ databases">
        <title>Whole genome sequence of Acetobacter cibinongensis 4H-1.</title>
        <authorList>
            <person name="Azuma Y."/>
            <person name="Higashiura N."/>
            <person name="Hirakawa H."/>
            <person name="Matsushita K."/>
        </authorList>
    </citation>
    <scope>NUCLEOTIDE SEQUENCE [LARGE SCALE GENOMIC DNA]</scope>
    <source>
        <strain evidence="6 8">4H-1</strain>
    </source>
</reference>
<keyword evidence="4" id="KW-0804">Transcription</keyword>
<organism evidence="6 8">
    <name type="scientific">Acetobacter cibinongensis</name>
    <dbReference type="NCBI Taxonomy" id="146475"/>
    <lineage>
        <taxon>Bacteria</taxon>
        <taxon>Pseudomonadati</taxon>
        <taxon>Pseudomonadota</taxon>
        <taxon>Alphaproteobacteria</taxon>
        <taxon>Acetobacterales</taxon>
        <taxon>Acetobacteraceae</taxon>
        <taxon>Acetobacter</taxon>
    </lineage>
</organism>
<dbReference type="Proteomes" id="UP000321891">
    <property type="component" value="Unassembled WGS sequence"/>
</dbReference>
<dbReference type="InterPro" id="IPR036390">
    <property type="entry name" value="WH_DNA-bd_sf"/>
</dbReference>
<dbReference type="Gene3D" id="1.10.10.10">
    <property type="entry name" value="Winged helix-like DNA-binding domain superfamily/Winged helix DNA-binding domain"/>
    <property type="match status" value="1"/>
</dbReference>
<comment type="caution">
    <text evidence="6">The sequence shown here is derived from an EMBL/GenBank/DDBJ whole genome shotgun (WGS) entry which is preliminary data.</text>
</comment>
<feature type="domain" description="HTH lysR-type" evidence="5">
    <location>
        <begin position="1"/>
        <end position="39"/>
    </location>
</feature>
<comment type="similarity">
    <text evidence="1">Belongs to the LysR transcriptional regulatory family.</text>
</comment>
<gene>
    <name evidence="6" type="ORF">Abci_025_035</name>
    <name evidence="7" type="ORF">ACI01nite_22420</name>
</gene>
<keyword evidence="9" id="KW-1185">Reference proteome</keyword>
<accession>A0A0D6N713</accession>
<evidence type="ECO:0000259" key="5">
    <source>
        <dbReference type="PROSITE" id="PS50931"/>
    </source>
</evidence>
<protein>
    <submittedName>
        <fullName evidence="7">LysR family transcriptional regulator</fullName>
    </submittedName>
    <submittedName>
        <fullName evidence="6">Transcriptional regulator LysR</fullName>
    </submittedName>
</protein>
<evidence type="ECO:0000313" key="7">
    <source>
        <dbReference type="EMBL" id="GEL59640.1"/>
    </source>
</evidence>
<dbReference type="PANTHER" id="PTHR30537">
    <property type="entry name" value="HTH-TYPE TRANSCRIPTIONAL REGULATOR"/>
    <property type="match status" value="1"/>
</dbReference>
<dbReference type="Pfam" id="PF00126">
    <property type="entry name" value="HTH_1"/>
    <property type="match status" value="1"/>
</dbReference>
<dbReference type="Gene3D" id="3.40.190.10">
    <property type="entry name" value="Periplasmic binding protein-like II"/>
    <property type="match status" value="2"/>
</dbReference>
<dbReference type="GO" id="GO:0003677">
    <property type="term" value="F:DNA binding"/>
    <property type="evidence" value="ECO:0007669"/>
    <property type="project" value="UniProtKB-KW"/>
</dbReference>
<evidence type="ECO:0000313" key="6">
    <source>
        <dbReference type="EMBL" id="GAN61490.1"/>
    </source>
</evidence>
<evidence type="ECO:0000256" key="3">
    <source>
        <dbReference type="ARBA" id="ARBA00023125"/>
    </source>
</evidence>
<accession>A0A6N3SQK2</accession>
<dbReference type="PROSITE" id="PS50931">
    <property type="entry name" value="HTH_LYSR"/>
    <property type="match status" value="1"/>
</dbReference>
<dbReference type="EMBL" id="BAMV01000025">
    <property type="protein sequence ID" value="GAN61490.1"/>
    <property type="molecule type" value="Genomic_DNA"/>
</dbReference>
<evidence type="ECO:0000313" key="8">
    <source>
        <dbReference type="Proteomes" id="UP000032671"/>
    </source>
</evidence>
<dbReference type="InterPro" id="IPR058163">
    <property type="entry name" value="LysR-type_TF_proteobact-type"/>
</dbReference>
<dbReference type="Proteomes" id="UP000032671">
    <property type="component" value="Unassembled WGS sequence"/>
</dbReference>
<evidence type="ECO:0000313" key="9">
    <source>
        <dbReference type="Proteomes" id="UP000321891"/>
    </source>
</evidence>
<dbReference type="SUPFAM" id="SSF46785">
    <property type="entry name" value="Winged helix' DNA-binding domain"/>
    <property type="match status" value="1"/>
</dbReference>
<dbReference type="InterPro" id="IPR000847">
    <property type="entry name" value="LysR_HTH_N"/>
</dbReference>
<dbReference type="InterPro" id="IPR005119">
    <property type="entry name" value="LysR_subst-bd"/>
</dbReference>
<evidence type="ECO:0000256" key="2">
    <source>
        <dbReference type="ARBA" id="ARBA00023015"/>
    </source>
</evidence>
<evidence type="ECO:0000256" key="4">
    <source>
        <dbReference type="ARBA" id="ARBA00023163"/>
    </source>
</evidence>
<proteinExistence type="inferred from homology"/>
<name>A0A0D6N713_9PROT</name>
<keyword evidence="2" id="KW-0805">Transcription regulation</keyword>
<sequence length="273" mass="29921">MAAGELGVSQAAVSRQITVLEQDLGIPLFIRGYRTIDPTPNCLVLVETLSKSFSDIMQVVDYVRVSERKAKQTVTIRTSAAFATLWLLPRLGTLHALFPTTQIRLASQDSRAALNMDGTDVAVWFGLPPFEKGNVVGTRKDTVYAVCSPSFLSRVPDPDAFLSAPAHLIEHDNTNREWDSWRQWFIDAGIKTKKTEPDLSLSHYADVLAAAKAGQGVALGWHVLVRQSLEDGSLTRLGSREVKCSGCYNVITSLQDTSHGVGEAIALWILQNL</sequence>
<dbReference type="STRING" id="1231339.Abci_025_035"/>
<dbReference type="EMBL" id="BJVU01000011">
    <property type="protein sequence ID" value="GEL59640.1"/>
    <property type="molecule type" value="Genomic_DNA"/>
</dbReference>
<dbReference type="InterPro" id="IPR036388">
    <property type="entry name" value="WH-like_DNA-bd_sf"/>
</dbReference>
<evidence type="ECO:0000256" key="1">
    <source>
        <dbReference type="ARBA" id="ARBA00009437"/>
    </source>
</evidence>
<keyword evidence="3" id="KW-0238">DNA-binding</keyword>
<dbReference type="Pfam" id="PF03466">
    <property type="entry name" value="LysR_substrate"/>
    <property type="match status" value="1"/>
</dbReference>
<dbReference type="GO" id="GO:0003700">
    <property type="term" value="F:DNA-binding transcription factor activity"/>
    <property type="evidence" value="ECO:0007669"/>
    <property type="project" value="InterPro"/>
</dbReference>